<reference evidence="3" key="1">
    <citation type="submission" date="2012-06" db="EMBL/GenBank/DDBJ databases">
        <title>Complete sequence of chromosome of Desulfomonile tiedjei DSM 6799.</title>
        <authorList>
            <person name="Lucas S."/>
            <person name="Copeland A."/>
            <person name="Lapidus A."/>
            <person name="Glavina del Rio T."/>
            <person name="Dalin E."/>
            <person name="Tice H."/>
            <person name="Bruce D."/>
            <person name="Goodwin L."/>
            <person name="Pitluck S."/>
            <person name="Peters L."/>
            <person name="Ovchinnikova G."/>
            <person name="Zeytun A."/>
            <person name="Lu M."/>
            <person name="Kyrpides N."/>
            <person name="Mavromatis K."/>
            <person name="Ivanova N."/>
            <person name="Brettin T."/>
            <person name="Detter J.C."/>
            <person name="Han C."/>
            <person name="Larimer F."/>
            <person name="Land M."/>
            <person name="Hauser L."/>
            <person name="Markowitz V."/>
            <person name="Cheng J.-F."/>
            <person name="Hugenholtz P."/>
            <person name="Woyke T."/>
            <person name="Wu D."/>
            <person name="Spring S."/>
            <person name="Schroeder M."/>
            <person name="Brambilla E."/>
            <person name="Klenk H.-P."/>
            <person name="Eisen J.A."/>
        </authorList>
    </citation>
    <scope>NUCLEOTIDE SEQUENCE [LARGE SCALE GENOMIC DNA]</scope>
    <source>
        <strain evidence="3">ATCC 49306 / DSM 6799 / DCB-1</strain>
    </source>
</reference>
<dbReference type="AlphaFoldDB" id="I4BZR7"/>
<dbReference type="KEGG" id="dti:Desti_0058"/>
<sequence>MLRSTFLLTALLVCIAIVNNLSPSEAQTTGTGQWKITSIKVCRSVGGTINPTLQVMGQFPVYTFFIPRPVWTVNGTVVDAQPVYERGRLVAFQLLGSASSLNSGTRNNVKFSLPDQNNSKVFYYDQNKVPVGDCYEFF</sequence>
<dbReference type="EMBL" id="CP003360">
    <property type="protein sequence ID" value="AFM22808.1"/>
    <property type="molecule type" value="Genomic_DNA"/>
</dbReference>
<keyword evidence="1" id="KW-0732">Signal</keyword>
<dbReference type="HOGENOM" id="CLU_1851955_0_0_7"/>
<dbReference type="RefSeq" id="WP_014807967.1">
    <property type="nucleotide sequence ID" value="NC_018025.1"/>
</dbReference>
<evidence type="ECO:0000256" key="1">
    <source>
        <dbReference type="SAM" id="SignalP"/>
    </source>
</evidence>
<proteinExistence type="predicted"/>
<organism evidence="2 3">
    <name type="scientific">Desulfomonile tiedjei (strain ATCC 49306 / DSM 6799 / DCB-1)</name>
    <dbReference type="NCBI Taxonomy" id="706587"/>
    <lineage>
        <taxon>Bacteria</taxon>
        <taxon>Pseudomonadati</taxon>
        <taxon>Thermodesulfobacteriota</taxon>
        <taxon>Desulfomonilia</taxon>
        <taxon>Desulfomonilales</taxon>
        <taxon>Desulfomonilaceae</taxon>
        <taxon>Desulfomonile</taxon>
    </lineage>
</organism>
<feature type="signal peptide" evidence="1">
    <location>
        <begin position="1"/>
        <end position="26"/>
    </location>
</feature>
<name>I4BZR7_DESTA</name>
<gene>
    <name evidence="2" type="ordered locus">Desti_0058</name>
</gene>
<feature type="chain" id="PRO_5003687380" evidence="1">
    <location>
        <begin position="27"/>
        <end position="138"/>
    </location>
</feature>
<protein>
    <submittedName>
        <fullName evidence="2">Uncharacterized protein</fullName>
    </submittedName>
</protein>
<accession>I4BZR7</accession>
<evidence type="ECO:0000313" key="3">
    <source>
        <dbReference type="Proteomes" id="UP000006055"/>
    </source>
</evidence>
<dbReference type="Proteomes" id="UP000006055">
    <property type="component" value="Chromosome"/>
</dbReference>
<keyword evidence="3" id="KW-1185">Reference proteome</keyword>
<evidence type="ECO:0000313" key="2">
    <source>
        <dbReference type="EMBL" id="AFM22808.1"/>
    </source>
</evidence>